<dbReference type="InterPro" id="IPR004036">
    <property type="entry name" value="Endonuclease-III-like_CS2"/>
</dbReference>
<evidence type="ECO:0000256" key="2">
    <source>
        <dbReference type="ARBA" id="ARBA00001966"/>
    </source>
</evidence>
<accession>A0A327ZBH5</accession>
<proteinExistence type="inferred from homology"/>
<dbReference type="Gene3D" id="1.10.340.30">
    <property type="entry name" value="Hypothetical protein, domain 2"/>
    <property type="match status" value="1"/>
</dbReference>
<dbReference type="Gene3D" id="1.10.1670.10">
    <property type="entry name" value="Helix-hairpin-Helix base-excision DNA repair enzymes (C-terminal)"/>
    <property type="match status" value="1"/>
</dbReference>
<evidence type="ECO:0000256" key="5">
    <source>
        <dbReference type="ARBA" id="ARBA00022023"/>
    </source>
</evidence>
<dbReference type="Pfam" id="PF10576">
    <property type="entry name" value="EndIII_4Fe-2S"/>
    <property type="match status" value="1"/>
</dbReference>
<dbReference type="CDD" id="cd00056">
    <property type="entry name" value="ENDO3c"/>
    <property type="match status" value="1"/>
</dbReference>
<evidence type="ECO:0000256" key="8">
    <source>
        <dbReference type="ARBA" id="ARBA00022763"/>
    </source>
</evidence>
<comment type="similarity">
    <text evidence="3">Belongs to the Nth/MutY family.</text>
</comment>
<evidence type="ECO:0000256" key="7">
    <source>
        <dbReference type="ARBA" id="ARBA00022723"/>
    </source>
</evidence>
<dbReference type="Proteomes" id="UP000249341">
    <property type="component" value="Unassembled WGS sequence"/>
</dbReference>
<dbReference type="Pfam" id="PF00730">
    <property type="entry name" value="HhH-GPD"/>
    <property type="match status" value="1"/>
</dbReference>
<evidence type="ECO:0000256" key="1">
    <source>
        <dbReference type="ARBA" id="ARBA00000843"/>
    </source>
</evidence>
<dbReference type="GO" id="GO:0006284">
    <property type="term" value="P:base-excision repair"/>
    <property type="evidence" value="ECO:0007669"/>
    <property type="project" value="InterPro"/>
</dbReference>
<dbReference type="Pfam" id="PF00633">
    <property type="entry name" value="HHH"/>
    <property type="match status" value="1"/>
</dbReference>
<dbReference type="InterPro" id="IPR011257">
    <property type="entry name" value="DNA_glycosylase"/>
</dbReference>
<dbReference type="GO" id="GO:0034039">
    <property type="term" value="F:8-oxo-7,8-dihydroguanine DNA N-glycosylase activity"/>
    <property type="evidence" value="ECO:0007669"/>
    <property type="project" value="TreeGrafter"/>
</dbReference>
<name>A0A327ZBH5_9ACTN</name>
<feature type="domain" description="HhH-GPD" evidence="14">
    <location>
        <begin position="36"/>
        <end position="188"/>
    </location>
</feature>
<evidence type="ECO:0000259" key="14">
    <source>
        <dbReference type="SMART" id="SM00478"/>
    </source>
</evidence>
<keyword evidence="7" id="KW-0479">Metal-binding</keyword>
<comment type="caution">
    <text evidence="15">The sequence shown here is derived from an EMBL/GenBank/DDBJ whole genome shotgun (WGS) entry which is preliminary data.</text>
</comment>
<sequence length="299" mass="32733">MTLADAAIAWYDTNARDLPWRTPSTTPWGVLVSEVMLQQTPVIRVEPAWRSWMTRWPNPAALAADPASEAIRMWGRLGYPRRAMRLHACAGAIVERHGGRVPDDLDQLLALPGVGTYTARAVATFAYGQRHPVVDTNVRRVVSRAVEGKPDAGPATTTADLVAMASLLPEDVPRAARASIAFMELGAIVCTARSPKCVDCPFHDVCAWRLSGTPLPAGPSRKPQRYAGTDRQVRGLILEVLRHTTGPVPRQRLDQVWTDEIQRTRALTGLLEDGLVEPLGPDNFVLAGDTPRAEVQQLF</sequence>
<comment type="cofactor">
    <cofactor evidence="2">
        <name>[4Fe-4S] cluster</name>
        <dbReference type="ChEBI" id="CHEBI:49883"/>
    </cofactor>
</comment>
<dbReference type="RefSeq" id="WP_111649693.1">
    <property type="nucleotide sequence ID" value="NZ_JACHWI010000005.1"/>
</dbReference>
<dbReference type="GO" id="GO:0051539">
    <property type="term" value="F:4 iron, 4 sulfur cluster binding"/>
    <property type="evidence" value="ECO:0007669"/>
    <property type="project" value="UniProtKB-KW"/>
</dbReference>
<dbReference type="InterPro" id="IPR003651">
    <property type="entry name" value="Endonuclease3_FeS-loop_motif"/>
</dbReference>
<dbReference type="GO" id="GO:0046872">
    <property type="term" value="F:metal ion binding"/>
    <property type="evidence" value="ECO:0007669"/>
    <property type="project" value="UniProtKB-KW"/>
</dbReference>
<organism evidence="15 16">
    <name type="scientific">Actinoplanes lutulentus</name>
    <dbReference type="NCBI Taxonomy" id="1287878"/>
    <lineage>
        <taxon>Bacteria</taxon>
        <taxon>Bacillati</taxon>
        <taxon>Actinomycetota</taxon>
        <taxon>Actinomycetes</taxon>
        <taxon>Micromonosporales</taxon>
        <taxon>Micromonosporaceae</taxon>
        <taxon>Actinoplanes</taxon>
    </lineage>
</organism>
<dbReference type="SUPFAM" id="SSF48150">
    <property type="entry name" value="DNA-glycosylase"/>
    <property type="match status" value="1"/>
</dbReference>
<dbReference type="InterPro" id="IPR000445">
    <property type="entry name" value="HhH_motif"/>
</dbReference>
<keyword evidence="12" id="KW-0234">DNA repair</keyword>
<keyword evidence="8" id="KW-0227">DNA damage</keyword>
<dbReference type="FunFam" id="1.10.340.30:FF:000003">
    <property type="entry name" value="A/G-specific adenine glycosylase"/>
    <property type="match status" value="1"/>
</dbReference>
<dbReference type="AlphaFoldDB" id="A0A327ZBH5"/>
<dbReference type="EC" id="3.2.2.31" evidence="4"/>
<evidence type="ECO:0000256" key="13">
    <source>
        <dbReference type="ARBA" id="ARBA00023295"/>
    </source>
</evidence>
<dbReference type="InterPro" id="IPR044298">
    <property type="entry name" value="MIG/MutY"/>
</dbReference>
<dbReference type="InterPro" id="IPR004035">
    <property type="entry name" value="Endouclease-III_FeS-bd_BS"/>
</dbReference>
<keyword evidence="11" id="KW-0411">Iron-sulfur</keyword>
<keyword evidence="10" id="KW-0408">Iron</keyword>
<dbReference type="PANTHER" id="PTHR42944:SF1">
    <property type="entry name" value="ADENINE DNA GLYCOSYLASE"/>
    <property type="match status" value="1"/>
</dbReference>
<reference evidence="15 16" key="1">
    <citation type="submission" date="2018-06" db="EMBL/GenBank/DDBJ databases">
        <title>Genomic Encyclopedia of Type Strains, Phase III (KMG-III): the genomes of soil and plant-associated and newly described type strains.</title>
        <authorList>
            <person name="Whitman W."/>
        </authorList>
    </citation>
    <scope>NUCLEOTIDE SEQUENCE [LARGE SCALE GENOMIC DNA]</scope>
    <source>
        <strain evidence="15 16">CGMCC 4.7090</strain>
    </source>
</reference>
<keyword evidence="13" id="KW-0326">Glycosidase</keyword>
<evidence type="ECO:0000256" key="4">
    <source>
        <dbReference type="ARBA" id="ARBA00012045"/>
    </source>
</evidence>
<dbReference type="GO" id="GO:0035485">
    <property type="term" value="F:adenine/guanine mispair binding"/>
    <property type="evidence" value="ECO:0007669"/>
    <property type="project" value="TreeGrafter"/>
</dbReference>
<dbReference type="GO" id="GO:0032357">
    <property type="term" value="F:oxidized purine DNA binding"/>
    <property type="evidence" value="ECO:0007669"/>
    <property type="project" value="TreeGrafter"/>
</dbReference>
<dbReference type="PROSITE" id="PS00764">
    <property type="entry name" value="ENDONUCLEASE_III_1"/>
    <property type="match status" value="1"/>
</dbReference>
<dbReference type="EMBL" id="QLMJ01000006">
    <property type="protein sequence ID" value="RAK37776.1"/>
    <property type="molecule type" value="Genomic_DNA"/>
</dbReference>
<dbReference type="GO" id="GO:0006298">
    <property type="term" value="P:mismatch repair"/>
    <property type="evidence" value="ECO:0007669"/>
    <property type="project" value="TreeGrafter"/>
</dbReference>
<evidence type="ECO:0000256" key="9">
    <source>
        <dbReference type="ARBA" id="ARBA00022801"/>
    </source>
</evidence>
<comment type="catalytic activity">
    <reaction evidence="1">
        <text>Hydrolyzes free adenine bases from 7,8-dihydro-8-oxoguanine:adenine mismatched double-stranded DNA, leaving an apurinic site.</text>
        <dbReference type="EC" id="3.2.2.31"/>
    </reaction>
</comment>
<dbReference type="InterPro" id="IPR023170">
    <property type="entry name" value="HhH_base_excis_C"/>
</dbReference>
<keyword evidence="16" id="KW-1185">Reference proteome</keyword>
<dbReference type="PANTHER" id="PTHR42944">
    <property type="entry name" value="ADENINE DNA GLYCOSYLASE"/>
    <property type="match status" value="1"/>
</dbReference>
<evidence type="ECO:0000256" key="3">
    <source>
        <dbReference type="ARBA" id="ARBA00008343"/>
    </source>
</evidence>
<evidence type="ECO:0000313" key="15">
    <source>
        <dbReference type="EMBL" id="RAK37776.1"/>
    </source>
</evidence>
<gene>
    <name evidence="15" type="ORF">B0I29_10642</name>
</gene>
<keyword evidence="9" id="KW-0378">Hydrolase</keyword>
<evidence type="ECO:0000256" key="6">
    <source>
        <dbReference type="ARBA" id="ARBA00022485"/>
    </source>
</evidence>
<keyword evidence="6" id="KW-0004">4Fe-4S</keyword>
<dbReference type="PROSITE" id="PS01155">
    <property type="entry name" value="ENDONUCLEASE_III_2"/>
    <property type="match status" value="1"/>
</dbReference>
<dbReference type="OrthoDB" id="9802365at2"/>
<evidence type="ECO:0000256" key="12">
    <source>
        <dbReference type="ARBA" id="ARBA00023204"/>
    </source>
</evidence>
<dbReference type="InterPro" id="IPR003265">
    <property type="entry name" value="HhH-GPD_domain"/>
</dbReference>
<evidence type="ECO:0000313" key="16">
    <source>
        <dbReference type="Proteomes" id="UP000249341"/>
    </source>
</evidence>
<evidence type="ECO:0000256" key="10">
    <source>
        <dbReference type="ARBA" id="ARBA00023004"/>
    </source>
</evidence>
<protein>
    <recommendedName>
        <fullName evidence="5">Adenine DNA glycosylase</fullName>
        <ecNumber evidence="4">3.2.2.31</ecNumber>
    </recommendedName>
</protein>
<dbReference type="SMART" id="SM00478">
    <property type="entry name" value="ENDO3c"/>
    <property type="match status" value="1"/>
</dbReference>
<evidence type="ECO:0000256" key="11">
    <source>
        <dbReference type="ARBA" id="ARBA00023014"/>
    </source>
</evidence>
<dbReference type="GO" id="GO:0000701">
    <property type="term" value="F:purine-specific mismatch base pair DNA N-glycosylase activity"/>
    <property type="evidence" value="ECO:0007669"/>
    <property type="project" value="UniProtKB-EC"/>
</dbReference>